<evidence type="ECO:0000313" key="2">
    <source>
        <dbReference type="Proteomes" id="UP000017090"/>
    </source>
</evidence>
<dbReference type="STRING" id="1111454.HMPREF1250_0266"/>
<accession>U7UV96</accession>
<evidence type="ECO:0000313" key="1">
    <source>
        <dbReference type="EMBL" id="ERT62393.1"/>
    </source>
</evidence>
<organism evidence="1 2">
    <name type="scientific">Megasphaera vaginalis</name>
    <name type="common">ex Srinivasan et al. 2021</name>
    <dbReference type="NCBI Taxonomy" id="1111454"/>
    <lineage>
        <taxon>Bacteria</taxon>
        <taxon>Bacillati</taxon>
        <taxon>Bacillota</taxon>
        <taxon>Negativicutes</taxon>
        <taxon>Veillonellales</taxon>
        <taxon>Veillonellaceae</taxon>
        <taxon>Megasphaera</taxon>
    </lineage>
</organism>
<dbReference type="AlphaFoldDB" id="U7UV96"/>
<gene>
    <name evidence="1" type="ORF">HMPREF1250_0266</name>
</gene>
<comment type="caution">
    <text evidence="1">The sequence shown here is derived from an EMBL/GenBank/DDBJ whole genome shotgun (WGS) entry which is preliminary data.</text>
</comment>
<dbReference type="PATRIC" id="fig|1111454.3.peg.204"/>
<proteinExistence type="predicted"/>
<keyword evidence="2" id="KW-1185">Reference proteome</keyword>
<dbReference type="EMBL" id="AWXA01000005">
    <property type="protein sequence ID" value="ERT62393.1"/>
    <property type="molecule type" value="Genomic_DNA"/>
</dbReference>
<reference evidence="1 2" key="1">
    <citation type="submission" date="2013-09" db="EMBL/GenBank/DDBJ databases">
        <authorList>
            <person name="Durkin A.S."/>
            <person name="Haft D.R."/>
            <person name="McCorrison J."/>
            <person name="Torralba M."/>
            <person name="Gillis M."/>
            <person name="Haft D.H."/>
            <person name="Methe B."/>
            <person name="Sutton G."/>
            <person name="Nelson K.E."/>
        </authorList>
    </citation>
    <scope>NUCLEOTIDE SEQUENCE [LARGE SCALE GENOMIC DNA]</scope>
    <source>
        <strain evidence="1 2">BV3C16-1</strain>
    </source>
</reference>
<protein>
    <submittedName>
        <fullName evidence="1">Uncharacterized protein</fullName>
    </submittedName>
</protein>
<name>U7UV96_9FIRM</name>
<sequence length="50" mass="5199">MFTLQADSTESVSDINYGDEVTLTVAKMAAEKEVGANSTDQTANADTTGV</sequence>
<dbReference type="Proteomes" id="UP000017090">
    <property type="component" value="Unassembled WGS sequence"/>
</dbReference>